<dbReference type="InterPro" id="IPR033431">
    <property type="entry name" value="DUF5126"/>
</dbReference>
<protein>
    <recommendedName>
        <fullName evidence="6">DUF4959 domain-containing protein</fullName>
    </recommendedName>
</protein>
<feature type="domain" description="DUF5126" evidence="3">
    <location>
        <begin position="128"/>
        <end position="234"/>
    </location>
</feature>
<gene>
    <name evidence="4" type="ORF">SAMN02927921_02010</name>
</gene>
<dbReference type="InterPro" id="IPR032164">
    <property type="entry name" value="DUF5000"/>
</dbReference>
<dbReference type="Proteomes" id="UP000182248">
    <property type="component" value="Unassembled WGS sequence"/>
</dbReference>
<proteinExistence type="predicted"/>
<dbReference type="STRING" id="1150368.SAMN02927921_02010"/>
<evidence type="ECO:0000259" key="3">
    <source>
        <dbReference type="Pfam" id="PF17166"/>
    </source>
</evidence>
<dbReference type="InterPro" id="IPR032527">
    <property type="entry name" value="DUF4959"/>
</dbReference>
<reference evidence="4 5" key="1">
    <citation type="submission" date="2016-11" db="EMBL/GenBank/DDBJ databases">
        <authorList>
            <person name="Jaros S."/>
            <person name="Januszkiewicz K."/>
            <person name="Wedrychowicz H."/>
        </authorList>
    </citation>
    <scope>NUCLEOTIDE SEQUENCE [LARGE SCALE GENOMIC DNA]</scope>
    <source>
        <strain evidence="4 5">CGMCC 1.12145</strain>
    </source>
</reference>
<evidence type="ECO:0000313" key="4">
    <source>
        <dbReference type="EMBL" id="SFW50551.1"/>
    </source>
</evidence>
<dbReference type="RefSeq" id="WP_072317229.1">
    <property type="nucleotide sequence ID" value="NZ_FPJE01000009.1"/>
</dbReference>
<accession>A0A1K1PSE4</accession>
<dbReference type="Pfam" id="PF16391">
    <property type="entry name" value="DUF5000"/>
    <property type="match status" value="1"/>
</dbReference>
<dbReference type="Pfam" id="PF16323">
    <property type="entry name" value="DUF4959"/>
    <property type="match status" value="1"/>
</dbReference>
<dbReference type="Gene3D" id="2.60.120.260">
    <property type="entry name" value="Galactose-binding domain-like"/>
    <property type="match status" value="1"/>
</dbReference>
<evidence type="ECO:0000313" key="5">
    <source>
        <dbReference type="Proteomes" id="UP000182248"/>
    </source>
</evidence>
<feature type="domain" description="DUF5000" evidence="2">
    <location>
        <begin position="259"/>
        <end position="398"/>
    </location>
</feature>
<dbReference type="EMBL" id="FPJE01000009">
    <property type="protein sequence ID" value="SFW50551.1"/>
    <property type="molecule type" value="Genomic_DNA"/>
</dbReference>
<dbReference type="Pfam" id="PF17166">
    <property type="entry name" value="DUF5126"/>
    <property type="match status" value="1"/>
</dbReference>
<name>A0A1K1PSE4_9FLAO</name>
<dbReference type="OrthoDB" id="1312186at2"/>
<feature type="domain" description="DUF4959" evidence="1">
    <location>
        <begin position="24"/>
        <end position="126"/>
    </location>
</feature>
<evidence type="ECO:0000259" key="2">
    <source>
        <dbReference type="Pfam" id="PF16391"/>
    </source>
</evidence>
<organism evidence="4 5">
    <name type="scientific">Sinomicrobium oceani</name>
    <dbReference type="NCBI Taxonomy" id="1150368"/>
    <lineage>
        <taxon>Bacteria</taxon>
        <taxon>Pseudomonadati</taxon>
        <taxon>Bacteroidota</taxon>
        <taxon>Flavobacteriia</taxon>
        <taxon>Flavobacteriales</taxon>
        <taxon>Flavobacteriaceae</taxon>
        <taxon>Sinomicrobium</taxon>
    </lineage>
</organism>
<evidence type="ECO:0008006" key="6">
    <source>
        <dbReference type="Google" id="ProtNLM"/>
    </source>
</evidence>
<sequence>MITNYIQKLIYTAAWCAVCVLPLSCSDDLEPSPSRQGNKPDPITSYTVKSIAGGAVITYELPDNSDLRYVKAAYRLSDGSLRENKASVYHNSILVDGFAEAGEYEVDLIAVSVGEVNSDPTPLEITTLTPPYLKTLESIAKEGNMKATFGGVQLRFENETEAPLVLHVVAKDSVGQWNAERDFYTQLSSGTFNVRGFPSEEREFGVYITDRWNNRSDTLSNVFLPIFEEQMDKSLFQEYNLPTDTWEAHSGFKTPKVLWDGADWVSSTILHTKPGTGIPQHFTFDMGVAATLSRFLMYSRLNHEYRWNHPKVFELWGSNAPDPDGSWGAWTLVGTFTSIKPSGSPGTEYTADDIAYARAGEEFNVENQEEPYRYWRWRTLDTWGGNSDVALGELTFFGTVAD</sequence>
<evidence type="ECO:0000259" key="1">
    <source>
        <dbReference type="Pfam" id="PF16323"/>
    </source>
</evidence>
<dbReference type="AlphaFoldDB" id="A0A1K1PSE4"/>
<keyword evidence="5" id="KW-1185">Reference proteome</keyword>